<keyword evidence="2" id="KW-1185">Reference proteome</keyword>
<dbReference type="HOGENOM" id="CLU_100275_2_0_2"/>
<gene>
    <name evidence="1" type="ordered locus">Htur_1026</name>
</gene>
<dbReference type="Proteomes" id="UP000001903">
    <property type="component" value="Chromosome"/>
</dbReference>
<dbReference type="InterPro" id="IPR015946">
    <property type="entry name" value="KH_dom-like_a/b"/>
</dbReference>
<dbReference type="AlphaFoldDB" id="D2RYL7"/>
<evidence type="ECO:0000313" key="1">
    <source>
        <dbReference type="EMBL" id="ADB59918.1"/>
    </source>
</evidence>
<proteinExistence type="predicted"/>
<dbReference type="InterPro" id="IPR003718">
    <property type="entry name" value="OsmC/Ohr_fam"/>
</dbReference>
<dbReference type="STRING" id="543526.Htur_1026"/>
<dbReference type="InterPro" id="IPR052924">
    <property type="entry name" value="OsmC/Ohr_hydroprdx_reductase"/>
</dbReference>
<dbReference type="Gene3D" id="3.30.300.20">
    <property type="match status" value="1"/>
</dbReference>
<sequence length="206" mass="22488">MLRDTYIALACVAPLRVEYLMSITHGVDVEQLGQAVETITEEPEGGQFRFRAKTEWTDGLQCVTTIDDFDQAGERVHTQEFHVKGDEPEQILGKRSAPNAVELLLAALGSCLSVGYAANAAAMGIELRDLRFELEGDVDLRGFLGISEDVRAGYNTVTCTAYIDANASEEELAELRDRVEATSPLLDNITNAVPLETDVVPVQKGE</sequence>
<evidence type="ECO:0000313" key="2">
    <source>
        <dbReference type="Proteomes" id="UP000001903"/>
    </source>
</evidence>
<name>D2RYL7_HALTV</name>
<dbReference type="KEGG" id="htu:Htur_1026"/>
<dbReference type="PANTHER" id="PTHR35368">
    <property type="entry name" value="HYDROPEROXIDE REDUCTASE"/>
    <property type="match status" value="1"/>
</dbReference>
<dbReference type="Pfam" id="PF02566">
    <property type="entry name" value="OsmC"/>
    <property type="match status" value="1"/>
</dbReference>
<protein>
    <submittedName>
        <fullName evidence="1">OsmC family protein</fullName>
    </submittedName>
</protein>
<dbReference type="SUPFAM" id="SSF82784">
    <property type="entry name" value="OsmC-like"/>
    <property type="match status" value="1"/>
</dbReference>
<dbReference type="PANTHER" id="PTHR35368:SF1">
    <property type="entry name" value="HYDROPEROXIDE REDUCTASE"/>
    <property type="match status" value="1"/>
</dbReference>
<organism evidence="1 2">
    <name type="scientific">Haloterrigena turkmenica (strain ATCC 51198 / DSM 5511 / JCM 9101 / NCIMB 13204 / VKM B-1734 / 4k)</name>
    <name type="common">Halococcus turkmenicus</name>
    <dbReference type="NCBI Taxonomy" id="543526"/>
    <lineage>
        <taxon>Archaea</taxon>
        <taxon>Methanobacteriati</taxon>
        <taxon>Methanobacteriota</taxon>
        <taxon>Stenosarchaea group</taxon>
        <taxon>Halobacteria</taxon>
        <taxon>Halobacteriales</taxon>
        <taxon>Natrialbaceae</taxon>
        <taxon>Haloterrigena</taxon>
    </lineage>
</organism>
<dbReference type="eggNOG" id="arCOG03686">
    <property type="taxonomic scope" value="Archaea"/>
</dbReference>
<accession>D2RYL7</accession>
<dbReference type="InterPro" id="IPR036102">
    <property type="entry name" value="OsmC/Ohrsf"/>
</dbReference>
<reference evidence="1 2" key="1">
    <citation type="journal article" date="2010" name="Stand. Genomic Sci.">
        <title>Complete genome sequence of Haloterrigena turkmenica type strain (4k).</title>
        <authorList>
            <person name="Saunders E."/>
            <person name="Tindall B.J."/>
            <person name="Fahnrich R."/>
            <person name="Lapidus A."/>
            <person name="Copeland A."/>
            <person name="Del Rio T.G."/>
            <person name="Lucas S."/>
            <person name="Chen F."/>
            <person name="Tice H."/>
            <person name="Cheng J.F."/>
            <person name="Han C."/>
            <person name="Detter J.C."/>
            <person name="Bruce D."/>
            <person name="Goodwin L."/>
            <person name="Chain P."/>
            <person name="Pitluck S."/>
            <person name="Pati A."/>
            <person name="Ivanova N."/>
            <person name="Mavromatis K."/>
            <person name="Chen A."/>
            <person name="Palaniappan K."/>
            <person name="Land M."/>
            <person name="Hauser L."/>
            <person name="Chang Y.J."/>
            <person name="Jeffries C.D."/>
            <person name="Brettin T."/>
            <person name="Rohde M."/>
            <person name="Goker M."/>
            <person name="Bristow J."/>
            <person name="Eisen J.A."/>
            <person name="Markowitz V."/>
            <person name="Hugenholtz P."/>
            <person name="Klenk H.P."/>
            <person name="Kyrpides N.C."/>
        </authorList>
    </citation>
    <scope>NUCLEOTIDE SEQUENCE [LARGE SCALE GENOMIC DNA]</scope>
    <source>
        <strain evidence="2">ATCC 51198 / DSM 5511 / JCM 9101 / NCIMB 13204 / VKM B-1734 / 4k</strain>
    </source>
</reference>
<dbReference type="EMBL" id="CP001860">
    <property type="protein sequence ID" value="ADB59918.1"/>
    <property type="molecule type" value="Genomic_DNA"/>
</dbReference>